<sequence length="550" mass="60923">MHGANPCVQCTSRSQDRVALHAYGNAEPDPMRLWESDSNSDCLFGFFVATTFIAMSDDNPPPELETEHKAKVTAHLVHHTIIPGKVTVNGAKSKVKPKEKKETKTKEFSHTFEKSKENYLTLLKTILLKHGEEKYNVTEKMTYGIKVQLPSVKKGDSVDIDTASEYEDLVMDILTGRPLKMTIYVDMADIQKRWSGRGSNGSDNDEEDADLYDSNGLSELERELARLRGILEKKYQNDHDAGFTYIDPDTGEAHPLTPQMMKVWCRSMYDGEATASKPPKFKADFNPANRQIALHPARISAGVNMPQAPAAGLSDIAHLAGILTTLVGPLGARTINQQPPPPQTPPKQIQDSVAIPTPSKLPRFLEYASKNLGIPSAPTLESPMRRNAFGPDILHLIDDEELINMGIRKGDAIRLKAGAQSWWNGPEARKRANSETDHQGSGSGSKRIRSPAPATPPSQKVAFERRYNDGGAERFWGPRIIAGEGEKNVYYRCPLRKEFVPVPLGYRATQESEMPESDDEQTELDLLNPPSLQAGDEVDAAESLMQLQRS</sequence>
<dbReference type="Proteomes" id="UP001215598">
    <property type="component" value="Unassembled WGS sequence"/>
</dbReference>
<evidence type="ECO:0000256" key="1">
    <source>
        <dbReference type="SAM" id="MobiDB-lite"/>
    </source>
</evidence>
<organism evidence="2 3">
    <name type="scientific">Mycena metata</name>
    <dbReference type="NCBI Taxonomy" id="1033252"/>
    <lineage>
        <taxon>Eukaryota</taxon>
        <taxon>Fungi</taxon>
        <taxon>Dikarya</taxon>
        <taxon>Basidiomycota</taxon>
        <taxon>Agaricomycotina</taxon>
        <taxon>Agaricomycetes</taxon>
        <taxon>Agaricomycetidae</taxon>
        <taxon>Agaricales</taxon>
        <taxon>Marasmiineae</taxon>
        <taxon>Mycenaceae</taxon>
        <taxon>Mycena</taxon>
    </lineage>
</organism>
<accession>A0AAD7IC65</accession>
<dbReference type="EMBL" id="JARKIB010000105">
    <property type="protein sequence ID" value="KAJ7739836.1"/>
    <property type="molecule type" value="Genomic_DNA"/>
</dbReference>
<proteinExistence type="predicted"/>
<feature type="region of interest" description="Disordered" evidence="1">
    <location>
        <begin position="507"/>
        <end position="536"/>
    </location>
</feature>
<keyword evidence="3" id="KW-1185">Reference proteome</keyword>
<dbReference type="AlphaFoldDB" id="A0AAD7IC65"/>
<feature type="region of interest" description="Disordered" evidence="1">
    <location>
        <begin position="332"/>
        <end position="353"/>
    </location>
</feature>
<protein>
    <submittedName>
        <fullName evidence="2">Uncharacterized protein</fullName>
    </submittedName>
</protein>
<name>A0AAD7IC65_9AGAR</name>
<comment type="caution">
    <text evidence="2">The sequence shown here is derived from an EMBL/GenBank/DDBJ whole genome shotgun (WGS) entry which is preliminary data.</text>
</comment>
<feature type="region of interest" description="Disordered" evidence="1">
    <location>
        <begin position="424"/>
        <end position="462"/>
    </location>
</feature>
<feature type="compositionally biased region" description="Basic and acidic residues" evidence="1">
    <location>
        <begin position="427"/>
        <end position="438"/>
    </location>
</feature>
<gene>
    <name evidence="2" type="ORF">B0H16DRAFT_1567995</name>
</gene>
<reference evidence="2" key="1">
    <citation type="submission" date="2023-03" db="EMBL/GenBank/DDBJ databases">
        <title>Massive genome expansion in bonnet fungi (Mycena s.s.) driven by repeated elements and novel gene families across ecological guilds.</title>
        <authorList>
            <consortium name="Lawrence Berkeley National Laboratory"/>
            <person name="Harder C.B."/>
            <person name="Miyauchi S."/>
            <person name="Viragh M."/>
            <person name="Kuo A."/>
            <person name="Thoen E."/>
            <person name="Andreopoulos B."/>
            <person name="Lu D."/>
            <person name="Skrede I."/>
            <person name="Drula E."/>
            <person name="Henrissat B."/>
            <person name="Morin E."/>
            <person name="Kohler A."/>
            <person name="Barry K."/>
            <person name="LaButti K."/>
            <person name="Morin E."/>
            <person name="Salamov A."/>
            <person name="Lipzen A."/>
            <person name="Mereny Z."/>
            <person name="Hegedus B."/>
            <person name="Baldrian P."/>
            <person name="Stursova M."/>
            <person name="Weitz H."/>
            <person name="Taylor A."/>
            <person name="Grigoriev I.V."/>
            <person name="Nagy L.G."/>
            <person name="Martin F."/>
            <person name="Kauserud H."/>
        </authorList>
    </citation>
    <scope>NUCLEOTIDE SEQUENCE</scope>
    <source>
        <strain evidence="2">CBHHK182m</strain>
    </source>
</reference>
<evidence type="ECO:0000313" key="3">
    <source>
        <dbReference type="Proteomes" id="UP001215598"/>
    </source>
</evidence>
<feature type="compositionally biased region" description="Acidic residues" evidence="1">
    <location>
        <begin position="513"/>
        <end position="523"/>
    </location>
</feature>
<evidence type="ECO:0000313" key="2">
    <source>
        <dbReference type="EMBL" id="KAJ7739836.1"/>
    </source>
</evidence>